<proteinExistence type="predicted"/>
<reference evidence="1" key="1">
    <citation type="journal article" date="2020" name="Nature">
        <title>Giant virus diversity and host interactions through global metagenomics.</title>
        <authorList>
            <person name="Schulz F."/>
            <person name="Roux S."/>
            <person name="Paez-Espino D."/>
            <person name="Jungbluth S."/>
            <person name="Walsh D.A."/>
            <person name="Denef V.J."/>
            <person name="McMahon K.D."/>
            <person name="Konstantinidis K.T."/>
            <person name="Eloe-Fadrosh E.A."/>
            <person name="Kyrpides N.C."/>
            <person name="Woyke T."/>
        </authorList>
    </citation>
    <scope>NUCLEOTIDE SEQUENCE</scope>
    <source>
        <strain evidence="1">GVMAG-M-3300009185-7</strain>
    </source>
</reference>
<organism evidence="1">
    <name type="scientific">viral metagenome</name>
    <dbReference type="NCBI Taxonomy" id="1070528"/>
    <lineage>
        <taxon>unclassified sequences</taxon>
        <taxon>metagenomes</taxon>
        <taxon>organismal metagenomes</taxon>
    </lineage>
</organism>
<name>A0A6C0B1R7_9ZZZZ</name>
<accession>A0A6C0B1R7</accession>
<dbReference type="AlphaFoldDB" id="A0A6C0B1R7"/>
<dbReference type="EMBL" id="MN739050">
    <property type="protein sequence ID" value="QHS85980.1"/>
    <property type="molecule type" value="Genomic_DNA"/>
</dbReference>
<evidence type="ECO:0000313" key="1">
    <source>
        <dbReference type="EMBL" id="QHS85980.1"/>
    </source>
</evidence>
<protein>
    <submittedName>
        <fullName evidence="1">Uncharacterized protein</fullName>
    </submittedName>
</protein>
<sequence>MAAVGGPAVPLGRAAGLAAAPVAAVAAPVAAVAGPGGLVPFNVVNVLAGATIPGYELPWNNYDTHLKASLTANYSLVVEPEARAPRAAPVVAAPAGAAPAGADPLGVEIGRMNTYIKANRPPNWSNSNISNLLRAARTAVLIPYDPANPGPYRAAFNAFLDVQVNQTTAGIPAARVVGHINIGP</sequence>